<evidence type="ECO:0000313" key="2">
    <source>
        <dbReference type="EMBL" id="MDG4717334.1"/>
    </source>
</evidence>
<dbReference type="EMBL" id="JARSBN010000017">
    <property type="protein sequence ID" value="MDG4717334.1"/>
    <property type="molecule type" value="Genomic_DNA"/>
</dbReference>
<feature type="transmembrane region" description="Helical" evidence="1">
    <location>
        <begin position="83"/>
        <end position="102"/>
    </location>
</feature>
<reference evidence="2 3" key="1">
    <citation type="submission" date="2023-03" db="EMBL/GenBank/DDBJ databases">
        <title>Strain YYF002 represents a novel species in the genus Winogradskyella isolated from seawater.</title>
        <authorList>
            <person name="Fu Z.-Y."/>
        </authorList>
    </citation>
    <scope>NUCLEOTIDE SEQUENCE [LARGE SCALE GENOMIC DNA]</scope>
    <source>
        <strain evidence="2 3">YYF002</strain>
    </source>
</reference>
<comment type="caution">
    <text evidence="2">The sequence shown here is derived from an EMBL/GenBank/DDBJ whole genome shotgun (WGS) entry which is preliminary data.</text>
</comment>
<keyword evidence="3" id="KW-1185">Reference proteome</keyword>
<evidence type="ECO:0000256" key="1">
    <source>
        <dbReference type="SAM" id="Phobius"/>
    </source>
</evidence>
<organism evidence="2 3">
    <name type="scientific">Winogradskyella marincola</name>
    <dbReference type="NCBI Taxonomy" id="3037795"/>
    <lineage>
        <taxon>Bacteria</taxon>
        <taxon>Pseudomonadati</taxon>
        <taxon>Bacteroidota</taxon>
        <taxon>Flavobacteriia</taxon>
        <taxon>Flavobacteriales</taxon>
        <taxon>Flavobacteriaceae</taxon>
        <taxon>Winogradskyella</taxon>
    </lineage>
</organism>
<name>A0ABT6G5M0_9FLAO</name>
<feature type="transmembrane region" description="Helical" evidence="1">
    <location>
        <begin position="6"/>
        <end position="26"/>
    </location>
</feature>
<evidence type="ECO:0000313" key="3">
    <source>
        <dbReference type="Proteomes" id="UP001529085"/>
    </source>
</evidence>
<accession>A0ABT6G5M0</accession>
<keyword evidence="1" id="KW-0472">Membrane</keyword>
<evidence type="ECO:0008006" key="4">
    <source>
        <dbReference type="Google" id="ProtNLM"/>
    </source>
</evidence>
<keyword evidence="1" id="KW-1133">Transmembrane helix</keyword>
<dbReference type="RefSeq" id="WP_278006754.1">
    <property type="nucleotide sequence ID" value="NZ_JARSBN010000017.1"/>
</dbReference>
<feature type="transmembrane region" description="Helical" evidence="1">
    <location>
        <begin position="38"/>
        <end position="63"/>
    </location>
</feature>
<dbReference type="Proteomes" id="UP001529085">
    <property type="component" value="Unassembled WGS sequence"/>
</dbReference>
<gene>
    <name evidence="2" type="ORF">P7122_15730</name>
</gene>
<sequence>MKQRPILILAIILTLIIELILIILVYNKVGTERLPSQIGRLTIQLILIIWVLSSKSNVGLFLLAGYHIVSGIFGLSSKGSAELLGQILIGFHIIIGIVIYFHDWIENKIGIKKTLGNNV</sequence>
<keyword evidence="1" id="KW-0812">Transmembrane</keyword>
<proteinExistence type="predicted"/>
<protein>
    <recommendedName>
        <fullName evidence="4">Cytochrome b561 domain-containing protein</fullName>
    </recommendedName>
</protein>